<sequence length="52" mass="5529">MAAFMASAHDKFTGELGVCIATSGARATHLITGLYEARLDHMLPLVIASQQI</sequence>
<dbReference type="InterPro" id="IPR029061">
    <property type="entry name" value="THDP-binding"/>
</dbReference>
<dbReference type="Pfam" id="PF02776">
    <property type="entry name" value="TPP_enzyme_N"/>
    <property type="match status" value="1"/>
</dbReference>
<gene>
    <name evidence="2" type="ORF">AWB80_07381</name>
</gene>
<organism evidence="2 3">
    <name type="scientific">Caballeronia pedi</name>
    <dbReference type="NCBI Taxonomy" id="1777141"/>
    <lineage>
        <taxon>Bacteria</taxon>
        <taxon>Pseudomonadati</taxon>
        <taxon>Pseudomonadota</taxon>
        <taxon>Betaproteobacteria</taxon>
        <taxon>Burkholderiales</taxon>
        <taxon>Burkholderiaceae</taxon>
        <taxon>Caballeronia</taxon>
    </lineage>
</organism>
<dbReference type="EMBL" id="FCOE02000047">
    <property type="protein sequence ID" value="SAK97594.1"/>
    <property type="molecule type" value="Genomic_DNA"/>
</dbReference>
<accession>A0A158DSN0</accession>
<evidence type="ECO:0000313" key="3">
    <source>
        <dbReference type="Proteomes" id="UP000054911"/>
    </source>
</evidence>
<feature type="domain" description="Thiamine pyrophosphate enzyme N-terminal TPP-binding" evidence="1">
    <location>
        <begin position="2"/>
        <end position="51"/>
    </location>
</feature>
<comment type="caution">
    <text evidence="2">The sequence shown here is derived from an EMBL/GenBank/DDBJ whole genome shotgun (WGS) entry which is preliminary data.</text>
</comment>
<dbReference type="PANTHER" id="PTHR42981">
    <property type="entry name" value="PYRUVATE DEHYDROGENASE [UBIQUINONE]"/>
    <property type="match status" value="1"/>
</dbReference>
<dbReference type="InterPro" id="IPR047211">
    <property type="entry name" value="POXB-like"/>
</dbReference>
<dbReference type="STRING" id="1777141.AWB80_07381"/>
<reference evidence="2" key="1">
    <citation type="submission" date="2016-01" db="EMBL/GenBank/DDBJ databases">
        <authorList>
            <person name="Peeters C."/>
        </authorList>
    </citation>
    <scope>NUCLEOTIDE SEQUENCE [LARGE SCALE GENOMIC DNA]</scope>
    <source>
        <strain evidence="2">LMG 29323</strain>
    </source>
</reference>
<dbReference type="GO" id="GO:0030976">
    <property type="term" value="F:thiamine pyrophosphate binding"/>
    <property type="evidence" value="ECO:0007669"/>
    <property type="project" value="InterPro"/>
</dbReference>
<dbReference type="PANTHER" id="PTHR42981:SF2">
    <property type="entry name" value="PYRUVATE DEHYDROGENASE [UBIQUINONE]"/>
    <property type="match status" value="1"/>
</dbReference>
<keyword evidence="3" id="KW-1185">Reference proteome</keyword>
<protein>
    <submittedName>
        <fullName evidence="2">Thiamine pyrophosphate protein</fullName>
    </submittedName>
</protein>
<name>A0A158DSN0_9BURK</name>
<proteinExistence type="predicted"/>
<dbReference type="AlphaFoldDB" id="A0A158DSN0"/>
<dbReference type="Proteomes" id="UP000054911">
    <property type="component" value="Unassembled WGS sequence"/>
</dbReference>
<evidence type="ECO:0000313" key="2">
    <source>
        <dbReference type="EMBL" id="SAK97594.1"/>
    </source>
</evidence>
<dbReference type="Gene3D" id="3.40.50.970">
    <property type="match status" value="1"/>
</dbReference>
<evidence type="ECO:0000259" key="1">
    <source>
        <dbReference type="Pfam" id="PF02776"/>
    </source>
</evidence>
<dbReference type="InterPro" id="IPR012001">
    <property type="entry name" value="Thiamin_PyroP_enz_TPP-bd_dom"/>
</dbReference>
<dbReference type="SUPFAM" id="SSF52518">
    <property type="entry name" value="Thiamin diphosphate-binding fold (THDP-binding)"/>
    <property type="match status" value="1"/>
</dbReference>